<evidence type="ECO:0000313" key="1">
    <source>
        <dbReference type="EMBL" id="CEK53654.1"/>
    </source>
</evidence>
<reference evidence="1" key="1">
    <citation type="submission" date="2014-12" db="EMBL/GenBank/DDBJ databases">
        <title>Insight into the proteome of Arion vulgaris.</title>
        <authorList>
            <person name="Aradska J."/>
            <person name="Bulat T."/>
            <person name="Smidak R."/>
            <person name="Sarate P."/>
            <person name="Gangsoo J."/>
            <person name="Sialana F."/>
            <person name="Bilban M."/>
            <person name="Lubec G."/>
        </authorList>
    </citation>
    <scope>NUCLEOTIDE SEQUENCE</scope>
    <source>
        <tissue evidence="1">Skin</tissue>
    </source>
</reference>
<dbReference type="AlphaFoldDB" id="A0A0B6YBV8"/>
<accession>A0A0B6YBV8</accession>
<organism evidence="1">
    <name type="scientific">Arion vulgaris</name>
    <dbReference type="NCBI Taxonomy" id="1028688"/>
    <lineage>
        <taxon>Eukaryota</taxon>
        <taxon>Metazoa</taxon>
        <taxon>Spiralia</taxon>
        <taxon>Lophotrochozoa</taxon>
        <taxon>Mollusca</taxon>
        <taxon>Gastropoda</taxon>
        <taxon>Heterobranchia</taxon>
        <taxon>Euthyneura</taxon>
        <taxon>Panpulmonata</taxon>
        <taxon>Eupulmonata</taxon>
        <taxon>Stylommatophora</taxon>
        <taxon>Helicina</taxon>
        <taxon>Arionoidea</taxon>
        <taxon>Arionidae</taxon>
        <taxon>Arion</taxon>
    </lineage>
</organism>
<name>A0A0B6YBV8_9EUPU</name>
<dbReference type="EMBL" id="HACG01006789">
    <property type="protein sequence ID" value="CEK53654.1"/>
    <property type="molecule type" value="Transcribed_RNA"/>
</dbReference>
<proteinExistence type="predicted"/>
<sequence length="54" mass="6058">MLKPLRVSGPPKKNLSLIQMVARGSSDRIIPPAMDIWNIYKKKTNYSSSNCVPL</sequence>
<gene>
    <name evidence="1" type="primary">ORF20938</name>
</gene>
<protein>
    <submittedName>
        <fullName evidence="1">Uncharacterized protein</fullName>
    </submittedName>
</protein>
<feature type="non-terminal residue" evidence="1">
    <location>
        <position position="54"/>
    </location>
</feature>